<dbReference type="GO" id="GO:0004326">
    <property type="term" value="F:tetrahydrofolylpolyglutamate synthase activity"/>
    <property type="evidence" value="ECO:0007669"/>
    <property type="project" value="InterPro"/>
</dbReference>
<dbReference type="Pfam" id="PF08245">
    <property type="entry name" value="Mur_ligase_M"/>
    <property type="match status" value="1"/>
</dbReference>
<evidence type="ECO:0000256" key="8">
    <source>
        <dbReference type="ARBA" id="ARBA00022960"/>
    </source>
</evidence>
<keyword evidence="4 12" id="KW-0436">Ligase</keyword>
<evidence type="ECO:0000256" key="2">
    <source>
        <dbReference type="ARBA" id="ARBA00004752"/>
    </source>
</evidence>
<dbReference type="Gene3D" id="3.40.50.720">
    <property type="entry name" value="NAD(P)-binding Rossmann-like Domain"/>
    <property type="match status" value="1"/>
</dbReference>
<evidence type="ECO:0000256" key="10">
    <source>
        <dbReference type="ARBA" id="ARBA00023306"/>
    </source>
</evidence>
<reference evidence="14 15" key="1">
    <citation type="submission" date="2018-08" db="EMBL/GenBank/DDBJ databases">
        <title>A genome reference for cultivated species of the human gut microbiota.</title>
        <authorList>
            <person name="Zou Y."/>
            <person name="Xue W."/>
            <person name="Luo G."/>
        </authorList>
    </citation>
    <scope>NUCLEOTIDE SEQUENCE [LARGE SCALE GENOMIC DNA]</scope>
    <source>
        <strain evidence="14 15">AF45-17</strain>
    </source>
</reference>
<dbReference type="NCBIfam" id="TIGR01087">
    <property type="entry name" value="murD"/>
    <property type="match status" value="1"/>
</dbReference>
<dbReference type="GO" id="GO:0008360">
    <property type="term" value="P:regulation of cell shape"/>
    <property type="evidence" value="ECO:0007669"/>
    <property type="project" value="UniProtKB-KW"/>
</dbReference>
<evidence type="ECO:0000256" key="6">
    <source>
        <dbReference type="ARBA" id="ARBA00022741"/>
    </source>
</evidence>
<dbReference type="GO" id="GO:0071555">
    <property type="term" value="P:cell wall organization"/>
    <property type="evidence" value="ECO:0007669"/>
    <property type="project" value="UniProtKB-KW"/>
</dbReference>
<dbReference type="EMBL" id="QVEP01000014">
    <property type="protein sequence ID" value="RGB80053.1"/>
    <property type="molecule type" value="Genomic_DNA"/>
</dbReference>
<comment type="pathway">
    <text evidence="2 12">Cell wall biogenesis; peptidoglycan biosynthesis.</text>
</comment>
<dbReference type="GO" id="GO:0008764">
    <property type="term" value="F:UDP-N-acetylmuramoylalanine-D-glutamate ligase activity"/>
    <property type="evidence" value="ECO:0007669"/>
    <property type="project" value="UniProtKB-UniRule"/>
</dbReference>
<organism evidence="14 15">
    <name type="scientific">Coprococcus catus</name>
    <dbReference type="NCBI Taxonomy" id="116085"/>
    <lineage>
        <taxon>Bacteria</taxon>
        <taxon>Bacillati</taxon>
        <taxon>Bacillota</taxon>
        <taxon>Clostridia</taxon>
        <taxon>Lachnospirales</taxon>
        <taxon>Lachnospiraceae</taxon>
        <taxon>Coprococcus</taxon>
    </lineage>
</organism>
<name>A0A3E2TNU4_9FIRM</name>
<protein>
    <recommendedName>
        <fullName evidence="12">UDP-N-acetylmuramoylalanine--D-glutamate ligase</fullName>
        <ecNumber evidence="12">6.3.2.9</ecNumber>
    </recommendedName>
    <alternativeName>
        <fullName evidence="12">D-glutamic acid-adding enzyme</fullName>
    </alternativeName>
    <alternativeName>
        <fullName evidence="12">UDP-N-acetylmuramoyl-L-alanyl-D-glutamate synthetase</fullName>
    </alternativeName>
</protein>
<evidence type="ECO:0000313" key="14">
    <source>
        <dbReference type="EMBL" id="RGB80053.1"/>
    </source>
</evidence>
<keyword evidence="6 12" id="KW-0547">Nucleotide-binding</keyword>
<comment type="similarity">
    <text evidence="12">Belongs to the MurCDEF family.</text>
</comment>
<proteinExistence type="inferred from homology"/>
<dbReference type="UniPathway" id="UPA00219"/>
<dbReference type="Proteomes" id="UP000260773">
    <property type="component" value="Unassembled WGS sequence"/>
</dbReference>
<evidence type="ECO:0000256" key="4">
    <source>
        <dbReference type="ARBA" id="ARBA00022598"/>
    </source>
</evidence>
<gene>
    <name evidence="12 14" type="primary">murD</name>
    <name evidence="14" type="ORF">DW070_07585</name>
</gene>
<dbReference type="PROSITE" id="PS01011">
    <property type="entry name" value="FOLYLPOLYGLU_SYNT_1"/>
    <property type="match status" value="1"/>
</dbReference>
<evidence type="ECO:0000256" key="7">
    <source>
        <dbReference type="ARBA" id="ARBA00022840"/>
    </source>
</evidence>
<evidence type="ECO:0000313" key="15">
    <source>
        <dbReference type="Proteomes" id="UP000260773"/>
    </source>
</evidence>
<dbReference type="RefSeq" id="WP_117528138.1">
    <property type="nucleotide sequence ID" value="NZ_JAMXUZ010000001.1"/>
</dbReference>
<keyword evidence="3 12" id="KW-0963">Cytoplasm</keyword>
<evidence type="ECO:0000256" key="3">
    <source>
        <dbReference type="ARBA" id="ARBA00022490"/>
    </source>
</evidence>
<keyword evidence="9 12" id="KW-0573">Peptidoglycan synthesis</keyword>
<dbReference type="InterPro" id="IPR036615">
    <property type="entry name" value="Mur_ligase_C_dom_sf"/>
</dbReference>
<keyword evidence="8 12" id="KW-0133">Cell shape</keyword>
<evidence type="ECO:0000256" key="9">
    <source>
        <dbReference type="ARBA" id="ARBA00022984"/>
    </source>
</evidence>
<evidence type="ECO:0000259" key="13">
    <source>
        <dbReference type="Pfam" id="PF08245"/>
    </source>
</evidence>
<dbReference type="Gene3D" id="3.90.190.20">
    <property type="entry name" value="Mur ligase, C-terminal domain"/>
    <property type="match status" value="1"/>
</dbReference>
<dbReference type="HAMAP" id="MF_00639">
    <property type="entry name" value="MurD"/>
    <property type="match status" value="1"/>
</dbReference>
<sequence length="452" mass="50823">MIHTIRELIENKSVLILGYGREGRSSWQRIKEAGSYSRIAIADMNHVQLEEGHPAELICGPDYQKCLDDFDVVFKSPGIVLERDIHDYRCEIVSQTELFFRRFGRQCIGITGTKGKSTTTTMIYHILKETGHDCVLVGNIGIPMFDMLDQINEQTLIVCELSCHQLEYVTCAPHVGLLLNIHEEHLDHYGTMEKYVAAKENIYRPQKSGDILICNVDNLPEEGSYKGRLIKVCDRDEEGRGTTAADVTVSGSVIKTKKHTYQIPTAQIRLIGHHNYVDIAFVYAVCAMYDISDEDFSKALMTYHPLPHRLQYIGEACGIRFYDDSISTICDTTIQALKSLPDTDAVLIGGMDRGIDYSELIQFLSVCDVPHIILMEATGRRIFEEIGKYYPAFNGTERIKLVYHLDGAVALAKKICRQGHCCVMSPAAASYGIFKNFEARGEAFAELVREGV</sequence>
<evidence type="ECO:0000256" key="5">
    <source>
        <dbReference type="ARBA" id="ARBA00022618"/>
    </source>
</evidence>
<comment type="function">
    <text evidence="12">Cell wall formation. Catalyzes the addition of glutamate to the nucleotide precursor UDP-N-acetylmuramoyl-L-alanine (UMA).</text>
</comment>
<dbReference type="InterPro" id="IPR005762">
    <property type="entry name" value="MurD"/>
</dbReference>
<evidence type="ECO:0000256" key="12">
    <source>
        <dbReference type="HAMAP-Rule" id="MF_00639"/>
    </source>
</evidence>
<dbReference type="GO" id="GO:0005524">
    <property type="term" value="F:ATP binding"/>
    <property type="evidence" value="ECO:0007669"/>
    <property type="project" value="UniProtKB-UniRule"/>
</dbReference>
<dbReference type="InterPro" id="IPR036565">
    <property type="entry name" value="Mur-like_cat_sf"/>
</dbReference>
<comment type="subcellular location">
    <subcellularLocation>
        <location evidence="1 12">Cytoplasm</location>
    </subcellularLocation>
</comment>
<dbReference type="GO" id="GO:0051301">
    <property type="term" value="P:cell division"/>
    <property type="evidence" value="ECO:0007669"/>
    <property type="project" value="UniProtKB-KW"/>
</dbReference>
<dbReference type="InterPro" id="IPR018109">
    <property type="entry name" value="Folylpolyglutamate_synth_CS"/>
</dbReference>
<comment type="caution">
    <text evidence="14">The sequence shown here is derived from an EMBL/GenBank/DDBJ whole genome shotgun (WGS) entry which is preliminary data.</text>
</comment>
<feature type="domain" description="Mur ligase central" evidence="13">
    <location>
        <begin position="110"/>
        <end position="282"/>
    </location>
</feature>
<comment type="catalytic activity">
    <reaction evidence="12">
        <text>UDP-N-acetyl-alpha-D-muramoyl-L-alanine + D-glutamate + ATP = UDP-N-acetyl-alpha-D-muramoyl-L-alanyl-D-glutamate + ADP + phosphate + H(+)</text>
        <dbReference type="Rhea" id="RHEA:16429"/>
        <dbReference type="ChEBI" id="CHEBI:15378"/>
        <dbReference type="ChEBI" id="CHEBI:29986"/>
        <dbReference type="ChEBI" id="CHEBI:30616"/>
        <dbReference type="ChEBI" id="CHEBI:43474"/>
        <dbReference type="ChEBI" id="CHEBI:83898"/>
        <dbReference type="ChEBI" id="CHEBI:83900"/>
        <dbReference type="ChEBI" id="CHEBI:456216"/>
        <dbReference type="EC" id="6.3.2.9"/>
    </reaction>
</comment>
<dbReference type="SUPFAM" id="SSF53623">
    <property type="entry name" value="MurD-like peptide ligases, catalytic domain"/>
    <property type="match status" value="1"/>
</dbReference>
<dbReference type="GO" id="GO:0005737">
    <property type="term" value="C:cytoplasm"/>
    <property type="evidence" value="ECO:0007669"/>
    <property type="project" value="UniProtKB-SubCell"/>
</dbReference>
<keyword evidence="11 12" id="KW-0961">Cell wall biogenesis/degradation</keyword>
<evidence type="ECO:0000256" key="11">
    <source>
        <dbReference type="ARBA" id="ARBA00023316"/>
    </source>
</evidence>
<dbReference type="PANTHER" id="PTHR43692:SF1">
    <property type="entry name" value="UDP-N-ACETYLMURAMOYLALANINE--D-GLUTAMATE LIGASE"/>
    <property type="match status" value="1"/>
</dbReference>
<keyword evidence="5 12" id="KW-0132">Cell division</keyword>
<dbReference type="PANTHER" id="PTHR43692">
    <property type="entry name" value="UDP-N-ACETYLMURAMOYLALANINE--D-GLUTAMATE LIGASE"/>
    <property type="match status" value="1"/>
</dbReference>
<feature type="binding site" evidence="12">
    <location>
        <begin position="112"/>
        <end position="118"/>
    </location>
    <ligand>
        <name>ATP</name>
        <dbReference type="ChEBI" id="CHEBI:30616"/>
    </ligand>
</feature>
<dbReference type="EC" id="6.3.2.9" evidence="12"/>
<dbReference type="Gene3D" id="3.40.1190.10">
    <property type="entry name" value="Mur-like, catalytic domain"/>
    <property type="match status" value="1"/>
</dbReference>
<dbReference type="InterPro" id="IPR013221">
    <property type="entry name" value="Mur_ligase_cen"/>
</dbReference>
<keyword evidence="10 12" id="KW-0131">Cell cycle</keyword>
<dbReference type="GO" id="GO:0009252">
    <property type="term" value="P:peptidoglycan biosynthetic process"/>
    <property type="evidence" value="ECO:0007669"/>
    <property type="project" value="UniProtKB-UniRule"/>
</dbReference>
<dbReference type="AlphaFoldDB" id="A0A3E2TNU4"/>
<accession>A0A3E2TNU4</accession>
<keyword evidence="7 12" id="KW-0067">ATP-binding</keyword>
<evidence type="ECO:0000256" key="1">
    <source>
        <dbReference type="ARBA" id="ARBA00004496"/>
    </source>
</evidence>
<dbReference type="SUPFAM" id="SSF53244">
    <property type="entry name" value="MurD-like peptide ligases, peptide-binding domain"/>
    <property type="match status" value="1"/>
</dbReference>